<evidence type="ECO:0000256" key="1">
    <source>
        <dbReference type="SAM" id="MobiDB-lite"/>
    </source>
</evidence>
<accession>A0A9N7YES5</accession>
<dbReference type="EMBL" id="CADEAL010000625">
    <property type="protein sequence ID" value="CAB1422971.1"/>
    <property type="molecule type" value="Genomic_DNA"/>
</dbReference>
<feature type="region of interest" description="Disordered" evidence="1">
    <location>
        <begin position="1"/>
        <end position="35"/>
    </location>
</feature>
<reference evidence="2" key="1">
    <citation type="submission" date="2020-03" db="EMBL/GenBank/DDBJ databases">
        <authorList>
            <person name="Weist P."/>
        </authorList>
    </citation>
    <scope>NUCLEOTIDE SEQUENCE</scope>
</reference>
<dbReference type="AlphaFoldDB" id="A0A9N7YES5"/>
<dbReference type="Proteomes" id="UP001153269">
    <property type="component" value="Unassembled WGS sequence"/>
</dbReference>
<gene>
    <name evidence="2" type="ORF">PLEPLA_LOCUS10889</name>
</gene>
<proteinExistence type="predicted"/>
<sequence>MTQSGSSFPQWSVLGSDRGLNQTSQLSPVSKNSSKSRLKLDLLHSVSSPQGADVVNEKEEEDVNLTGASQCPADSVELLLQLCAVLRLISREHSILPVLCRRKGGSDKMRKCKRHEKKYSCDRSTTATRLETCCRMLW</sequence>
<feature type="compositionally biased region" description="Polar residues" evidence="1">
    <location>
        <begin position="19"/>
        <end position="35"/>
    </location>
</feature>
<evidence type="ECO:0000313" key="2">
    <source>
        <dbReference type="EMBL" id="CAB1422971.1"/>
    </source>
</evidence>
<comment type="caution">
    <text evidence="2">The sequence shown here is derived from an EMBL/GenBank/DDBJ whole genome shotgun (WGS) entry which is preliminary data.</text>
</comment>
<keyword evidence="3" id="KW-1185">Reference proteome</keyword>
<organism evidence="2 3">
    <name type="scientific">Pleuronectes platessa</name>
    <name type="common">European plaice</name>
    <dbReference type="NCBI Taxonomy" id="8262"/>
    <lineage>
        <taxon>Eukaryota</taxon>
        <taxon>Metazoa</taxon>
        <taxon>Chordata</taxon>
        <taxon>Craniata</taxon>
        <taxon>Vertebrata</taxon>
        <taxon>Euteleostomi</taxon>
        <taxon>Actinopterygii</taxon>
        <taxon>Neopterygii</taxon>
        <taxon>Teleostei</taxon>
        <taxon>Neoteleostei</taxon>
        <taxon>Acanthomorphata</taxon>
        <taxon>Carangaria</taxon>
        <taxon>Pleuronectiformes</taxon>
        <taxon>Pleuronectoidei</taxon>
        <taxon>Pleuronectidae</taxon>
        <taxon>Pleuronectes</taxon>
    </lineage>
</organism>
<evidence type="ECO:0000313" key="3">
    <source>
        <dbReference type="Proteomes" id="UP001153269"/>
    </source>
</evidence>
<protein>
    <submittedName>
        <fullName evidence="2">Uncharacterized protein</fullName>
    </submittedName>
</protein>
<feature type="compositionally biased region" description="Polar residues" evidence="1">
    <location>
        <begin position="1"/>
        <end position="10"/>
    </location>
</feature>
<name>A0A9N7YES5_PLEPL</name>